<proteinExistence type="inferred from homology"/>
<dbReference type="InterPro" id="IPR044861">
    <property type="entry name" value="IPNS-like_FE2OG_OXY"/>
</dbReference>
<dbReference type="InterPro" id="IPR027443">
    <property type="entry name" value="IPNS-like_sf"/>
</dbReference>
<evidence type="ECO:0000256" key="1">
    <source>
        <dbReference type="ARBA" id="ARBA00008056"/>
    </source>
</evidence>
<comment type="similarity">
    <text evidence="1 2">Belongs to the iron/ascorbate-dependent oxidoreductase family.</text>
</comment>
<protein>
    <recommendedName>
        <fullName evidence="4">Fe2OG dioxygenase domain-containing protein</fullName>
    </recommendedName>
</protein>
<feature type="compositionally biased region" description="Polar residues" evidence="3">
    <location>
        <begin position="335"/>
        <end position="346"/>
    </location>
</feature>
<keyword evidence="2" id="KW-0408">Iron</keyword>
<keyword evidence="6" id="KW-1185">Reference proteome</keyword>
<dbReference type="SUPFAM" id="SSF51197">
    <property type="entry name" value="Clavaminate synthase-like"/>
    <property type="match status" value="1"/>
</dbReference>
<organism evidence="5 6">
    <name type="scientific">Exophiala viscosa</name>
    <dbReference type="NCBI Taxonomy" id="2486360"/>
    <lineage>
        <taxon>Eukaryota</taxon>
        <taxon>Fungi</taxon>
        <taxon>Dikarya</taxon>
        <taxon>Ascomycota</taxon>
        <taxon>Pezizomycotina</taxon>
        <taxon>Eurotiomycetes</taxon>
        <taxon>Chaetothyriomycetidae</taxon>
        <taxon>Chaetothyriales</taxon>
        <taxon>Herpotrichiellaceae</taxon>
        <taxon>Exophiala</taxon>
    </lineage>
</organism>
<dbReference type="Pfam" id="PF03171">
    <property type="entry name" value="2OG-FeII_Oxy"/>
    <property type="match status" value="1"/>
</dbReference>
<evidence type="ECO:0000313" key="6">
    <source>
        <dbReference type="Proteomes" id="UP001203852"/>
    </source>
</evidence>
<dbReference type="GO" id="GO:0046872">
    <property type="term" value="F:metal ion binding"/>
    <property type="evidence" value="ECO:0007669"/>
    <property type="project" value="UniProtKB-KW"/>
</dbReference>
<name>A0AAN6E554_9EURO</name>
<dbReference type="PROSITE" id="PS51471">
    <property type="entry name" value="FE2OG_OXY"/>
    <property type="match status" value="1"/>
</dbReference>
<feature type="region of interest" description="Disordered" evidence="3">
    <location>
        <begin position="321"/>
        <end position="346"/>
    </location>
</feature>
<dbReference type="InterPro" id="IPR050231">
    <property type="entry name" value="Iron_ascorbate_oxido_reductase"/>
</dbReference>
<dbReference type="PANTHER" id="PTHR47990">
    <property type="entry name" value="2-OXOGLUTARATE (2OG) AND FE(II)-DEPENDENT OXYGENASE SUPERFAMILY PROTEIN-RELATED"/>
    <property type="match status" value="1"/>
</dbReference>
<accession>A0AAN6E554</accession>
<evidence type="ECO:0000259" key="4">
    <source>
        <dbReference type="PROSITE" id="PS51471"/>
    </source>
</evidence>
<dbReference type="GO" id="GO:0016491">
    <property type="term" value="F:oxidoreductase activity"/>
    <property type="evidence" value="ECO:0007669"/>
    <property type="project" value="UniProtKB-KW"/>
</dbReference>
<sequence>MDEHSFAPPPPAGPPPLLSEEQLLFLARQGWLCVDLPASLTQSIQDVFRESPSFFEFPSQQKAELYPSKQGTEFGYYPVENEKEYITFRCHVHGDCESGSGTNTDPTSNSLLAAAKTLESKIAQAWREAGLFLFRILCDITRASDHDISAWHDILDGTLTLPASENEVTYTLMRLFKYLPTTGFAGQHTDLGLLTLCVGDGEGLQVLDRYHSSRETGPVWVNAPVGTSRGCVLIGETLKLLSSGTVNTGMHRVVGNPKGRNSVVYALRHSNKHNIDFSLFGAEGSMTPLELWKTVQFGKVNINSVKEKREEMRARFSAEKLKKEGMQNGGVQHEAAQSENLVTGQR</sequence>
<comment type="caution">
    <text evidence="5">The sequence shown here is derived from an EMBL/GenBank/DDBJ whole genome shotgun (WGS) entry which is preliminary data.</text>
</comment>
<dbReference type="Proteomes" id="UP001203852">
    <property type="component" value="Unassembled WGS sequence"/>
</dbReference>
<keyword evidence="2" id="KW-0560">Oxidoreductase</keyword>
<reference evidence="5" key="1">
    <citation type="journal article" date="2022" name="bioRxiv">
        <title>Deciphering the potential niche of two novel black yeast fungi from a biological soil crust based on their genomes, phenotypes, and melanin regulation.</title>
        <authorList>
            <consortium name="DOE Joint Genome Institute"/>
            <person name="Carr E.C."/>
            <person name="Barton Q."/>
            <person name="Grambo S."/>
            <person name="Sullivan M."/>
            <person name="Renfro C.M."/>
            <person name="Kuo A."/>
            <person name="Pangilinan J."/>
            <person name="Lipzen A."/>
            <person name="Keymanesh K."/>
            <person name="Savage E."/>
            <person name="Barry K."/>
            <person name="Grigoriev I.V."/>
            <person name="Riekhof W.R."/>
            <person name="Harris S.S."/>
        </authorList>
    </citation>
    <scope>NUCLEOTIDE SEQUENCE</scope>
    <source>
        <strain evidence="5">JF 03-4F</strain>
    </source>
</reference>
<evidence type="ECO:0000256" key="3">
    <source>
        <dbReference type="SAM" id="MobiDB-lite"/>
    </source>
</evidence>
<dbReference type="Gene3D" id="2.60.120.330">
    <property type="entry name" value="B-lactam Antibiotic, Isopenicillin N Synthase, Chain"/>
    <property type="match status" value="1"/>
</dbReference>
<evidence type="ECO:0000256" key="2">
    <source>
        <dbReference type="RuleBase" id="RU003682"/>
    </source>
</evidence>
<gene>
    <name evidence="5" type="ORF">EDD36DRAFT_425553</name>
</gene>
<keyword evidence="2" id="KW-0479">Metal-binding</keyword>
<feature type="domain" description="Fe2OG dioxygenase" evidence="4">
    <location>
        <begin position="169"/>
        <end position="269"/>
    </location>
</feature>
<dbReference type="EMBL" id="MU404350">
    <property type="protein sequence ID" value="KAI1618058.1"/>
    <property type="molecule type" value="Genomic_DNA"/>
</dbReference>
<dbReference type="AlphaFoldDB" id="A0AAN6E554"/>
<evidence type="ECO:0000313" key="5">
    <source>
        <dbReference type="EMBL" id="KAI1618058.1"/>
    </source>
</evidence>
<dbReference type="InterPro" id="IPR005123">
    <property type="entry name" value="Oxoglu/Fe-dep_dioxygenase_dom"/>
</dbReference>